<evidence type="ECO:0000256" key="15">
    <source>
        <dbReference type="PIRSR" id="PIRSR600829-1"/>
    </source>
</evidence>
<evidence type="ECO:0000256" key="1">
    <source>
        <dbReference type="ARBA" id="ARBA00004651"/>
    </source>
</evidence>
<dbReference type="GO" id="GO:0008654">
    <property type="term" value="P:phospholipid biosynthetic process"/>
    <property type="evidence" value="ECO:0007669"/>
    <property type="project" value="UniProtKB-KW"/>
</dbReference>
<keyword evidence="3" id="KW-1003">Cell membrane</keyword>
<keyword evidence="18" id="KW-0460">Magnesium</keyword>
<evidence type="ECO:0000256" key="18">
    <source>
        <dbReference type="PIRSR" id="PIRSR600829-4"/>
    </source>
</evidence>
<dbReference type="GO" id="GO:0005886">
    <property type="term" value="C:plasma membrane"/>
    <property type="evidence" value="ECO:0007669"/>
    <property type="project" value="UniProtKB-SubCell"/>
</dbReference>
<keyword evidence="11" id="KW-0443">Lipid metabolism</keyword>
<dbReference type="PANTHER" id="PTHR34299">
    <property type="entry name" value="DIACYLGLYCEROL KINASE"/>
    <property type="match status" value="1"/>
</dbReference>
<keyword evidence="4" id="KW-0444">Lipid biosynthesis</keyword>
<evidence type="ECO:0000256" key="19">
    <source>
        <dbReference type="SAM" id="Phobius"/>
    </source>
</evidence>
<feature type="binding site" evidence="17">
    <location>
        <position position="52"/>
    </location>
    <ligand>
        <name>ATP</name>
        <dbReference type="ChEBI" id="CHEBI:30616"/>
    </ligand>
</feature>
<dbReference type="Gene3D" id="1.10.287.3610">
    <property type="match status" value="1"/>
</dbReference>
<evidence type="ECO:0000256" key="12">
    <source>
        <dbReference type="ARBA" id="ARBA00023136"/>
    </source>
</evidence>
<keyword evidence="10 19" id="KW-1133">Transmembrane helix</keyword>
<evidence type="ECO:0000256" key="9">
    <source>
        <dbReference type="ARBA" id="ARBA00022840"/>
    </source>
</evidence>
<dbReference type="PROSITE" id="PS01069">
    <property type="entry name" value="DAGK_PROKAR"/>
    <property type="match status" value="1"/>
</dbReference>
<feature type="transmembrane region" description="Helical" evidence="19">
    <location>
        <begin position="57"/>
        <end position="74"/>
    </location>
</feature>
<comment type="cofactor">
    <cofactor evidence="18">
        <name>Mg(2+)</name>
        <dbReference type="ChEBI" id="CHEBI:18420"/>
    </cofactor>
    <text evidence="18">Mn(2+), Zn(2+), Cd(2+) and Co(2+) support activity to lesser extents.</text>
</comment>
<feature type="binding site" evidence="16">
    <location>
        <position position="93"/>
    </location>
    <ligand>
        <name>substrate</name>
    </ligand>
</feature>
<keyword evidence="8 20" id="KW-0418">Kinase</keyword>
<keyword evidence="12 19" id="KW-0472">Membrane</keyword>
<evidence type="ECO:0000256" key="4">
    <source>
        <dbReference type="ARBA" id="ARBA00022516"/>
    </source>
</evidence>
<evidence type="ECO:0000256" key="3">
    <source>
        <dbReference type="ARBA" id="ARBA00022475"/>
    </source>
</evidence>
<dbReference type="GO" id="GO:0036433">
    <property type="term" value="F:di-trans, poly-cis-undecaprenol kinase activity"/>
    <property type="evidence" value="ECO:0007669"/>
    <property type="project" value="UniProtKB-EC"/>
</dbReference>
<evidence type="ECO:0000256" key="7">
    <source>
        <dbReference type="ARBA" id="ARBA00022741"/>
    </source>
</evidence>
<dbReference type="AlphaFoldDB" id="A0A517QQK0"/>
<dbReference type="PANTHER" id="PTHR34299:SF1">
    <property type="entry name" value="DIACYLGLYCEROL KINASE"/>
    <property type="match status" value="1"/>
</dbReference>
<comment type="subcellular location">
    <subcellularLocation>
        <location evidence="1">Cell membrane</location>
        <topology evidence="1">Multi-pass membrane protein</topology>
    </subcellularLocation>
</comment>
<feature type="binding site" evidence="18">
    <location>
        <position position="52"/>
    </location>
    <ligand>
        <name>a divalent metal cation</name>
        <dbReference type="ChEBI" id="CHEBI:60240"/>
    </ligand>
</feature>
<dbReference type="InterPro" id="IPR033717">
    <property type="entry name" value="UDPK"/>
</dbReference>
<evidence type="ECO:0000256" key="6">
    <source>
        <dbReference type="ARBA" id="ARBA00022692"/>
    </source>
</evidence>
<sequence>MVFVITSTAPGSSKPLASIEYRDKGSVLKNSVSLYRRFATAIRGVLEVSRQETSLQIQWVMAGCVVVAGCVVRLSYFEWAIIVVCIGAVLSAEIMNSAIEETVDLLSPEKQEGARKAKDFAAGSVFVIAISSAVVGLFVFGQHLWDL</sequence>
<keyword evidence="14" id="KW-1208">Phospholipid metabolism</keyword>
<feature type="binding site" evidence="17">
    <location>
        <begin position="118"/>
        <end position="119"/>
    </location>
    <ligand>
        <name>ATP</name>
        <dbReference type="ChEBI" id="CHEBI:30616"/>
    </ligand>
</feature>
<dbReference type="InterPro" id="IPR036945">
    <property type="entry name" value="DAGK_sf"/>
</dbReference>
<evidence type="ECO:0000256" key="5">
    <source>
        <dbReference type="ARBA" id="ARBA00022679"/>
    </source>
</evidence>
<dbReference type="KEGG" id="tpol:Mal48_31670"/>
<dbReference type="EMBL" id="CP036267">
    <property type="protein sequence ID" value="QDT33911.1"/>
    <property type="molecule type" value="Genomic_DNA"/>
</dbReference>
<dbReference type="InterPro" id="IPR000829">
    <property type="entry name" value="DAGK"/>
</dbReference>
<dbReference type="Pfam" id="PF01219">
    <property type="entry name" value="DAGK_prokar"/>
    <property type="match status" value="1"/>
</dbReference>
<evidence type="ECO:0000256" key="8">
    <source>
        <dbReference type="ARBA" id="ARBA00022777"/>
    </source>
</evidence>
<feature type="binding site" evidence="17">
    <location>
        <position position="100"/>
    </location>
    <ligand>
        <name>ATP</name>
        <dbReference type="ChEBI" id="CHEBI:30616"/>
    </ligand>
</feature>
<dbReference type="OrthoDB" id="9789934at2"/>
<proteinExistence type="inferred from homology"/>
<dbReference type="GO" id="GO:0005524">
    <property type="term" value="F:ATP binding"/>
    <property type="evidence" value="ECO:0007669"/>
    <property type="project" value="UniProtKB-KW"/>
</dbReference>
<name>A0A517QQK0_9PLAN</name>
<feature type="binding site" evidence="18">
    <location>
        <position position="100"/>
    </location>
    <ligand>
        <name>a divalent metal cation</name>
        <dbReference type="ChEBI" id="CHEBI:60240"/>
    </ligand>
</feature>
<dbReference type="Proteomes" id="UP000315724">
    <property type="component" value="Chromosome"/>
</dbReference>
<evidence type="ECO:0000256" key="11">
    <source>
        <dbReference type="ARBA" id="ARBA00023098"/>
    </source>
</evidence>
<protein>
    <submittedName>
        <fullName evidence="20">Undecaprenol kinase</fullName>
        <ecNumber evidence="20">2.7.1.66</ecNumber>
    </submittedName>
</protein>
<dbReference type="GO" id="GO:0046872">
    <property type="term" value="F:metal ion binding"/>
    <property type="evidence" value="ECO:0007669"/>
    <property type="project" value="UniProtKB-KW"/>
</dbReference>
<organism evidence="20 21">
    <name type="scientific">Thalassoglobus polymorphus</name>
    <dbReference type="NCBI Taxonomy" id="2527994"/>
    <lineage>
        <taxon>Bacteria</taxon>
        <taxon>Pseudomonadati</taxon>
        <taxon>Planctomycetota</taxon>
        <taxon>Planctomycetia</taxon>
        <taxon>Planctomycetales</taxon>
        <taxon>Planctomycetaceae</taxon>
        <taxon>Thalassoglobus</taxon>
    </lineage>
</organism>
<evidence type="ECO:0000256" key="2">
    <source>
        <dbReference type="ARBA" id="ARBA00005967"/>
    </source>
</evidence>
<dbReference type="CDD" id="cd14265">
    <property type="entry name" value="UDPK_IM_like"/>
    <property type="match status" value="1"/>
</dbReference>
<reference evidence="20 21" key="1">
    <citation type="submission" date="2019-02" db="EMBL/GenBank/DDBJ databases">
        <title>Deep-cultivation of Planctomycetes and their phenomic and genomic characterization uncovers novel biology.</title>
        <authorList>
            <person name="Wiegand S."/>
            <person name="Jogler M."/>
            <person name="Boedeker C."/>
            <person name="Pinto D."/>
            <person name="Vollmers J."/>
            <person name="Rivas-Marin E."/>
            <person name="Kohn T."/>
            <person name="Peeters S.H."/>
            <person name="Heuer A."/>
            <person name="Rast P."/>
            <person name="Oberbeckmann S."/>
            <person name="Bunk B."/>
            <person name="Jeske O."/>
            <person name="Meyerdierks A."/>
            <person name="Storesund J.E."/>
            <person name="Kallscheuer N."/>
            <person name="Luecker S."/>
            <person name="Lage O.M."/>
            <person name="Pohl T."/>
            <person name="Merkel B.J."/>
            <person name="Hornburger P."/>
            <person name="Mueller R.-W."/>
            <person name="Bruemmer F."/>
            <person name="Labrenz M."/>
            <person name="Spormann A.M."/>
            <person name="Op den Camp H."/>
            <person name="Overmann J."/>
            <person name="Amann R."/>
            <person name="Jetten M.S.M."/>
            <person name="Mascher T."/>
            <person name="Medema M.H."/>
            <person name="Devos D.P."/>
            <person name="Kaster A.-K."/>
            <person name="Ovreas L."/>
            <person name="Rohde M."/>
            <person name="Galperin M.Y."/>
            <person name="Jogler C."/>
        </authorList>
    </citation>
    <scope>NUCLEOTIDE SEQUENCE [LARGE SCALE GENOMIC DNA]</scope>
    <source>
        <strain evidence="20 21">Mal48</strain>
    </source>
</reference>
<accession>A0A517QQK0</accession>
<evidence type="ECO:0000313" key="20">
    <source>
        <dbReference type="EMBL" id="QDT33911.1"/>
    </source>
</evidence>
<evidence type="ECO:0000256" key="17">
    <source>
        <dbReference type="PIRSR" id="PIRSR600829-3"/>
    </source>
</evidence>
<keyword evidence="13" id="KW-0594">Phospholipid biosynthesis</keyword>
<keyword evidence="21" id="KW-1185">Reference proteome</keyword>
<comment type="similarity">
    <text evidence="2">Belongs to the bacterial diacylglycerol kinase family.</text>
</comment>
<feature type="transmembrane region" description="Helical" evidence="19">
    <location>
        <begin position="120"/>
        <end position="141"/>
    </location>
</feature>
<keyword evidence="7 17" id="KW-0547">Nucleotide-binding</keyword>
<keyword evidence="18" id="KW-0479">Metal-binding</keyword>
<dbReference type="EC" id="2.7.1.66" evidence="20"/>
<evidence type="ECO:0000256" key="13">
    <source>
        <dbReference type="ARBA" id="ARBA00023209"/>
    </source>
</evidence>
<feature type="active site" description="Proton acceptor" evidence="15">
    <location>
        <position position="93"/>
    </location>
</feature>
<evidence type="ECO:0000256" key="16">
    <source>
        <dbReference type="PIRSR" id="PIRSR600829-2"/>
    </source>
</evidence>
<gene>
    <name evidence="20" type="primary">dgkA</name>
    <name evidence="20" type="ORF">Mal48_31670</name>
</gene>
<evidence type="ECO:0000256" key="10">
    <source>
        <dbReference type="ARBA" id="ARBA00022989"/>
    </source>
</evidence>
<evidence type="ECO:0000256" key="14">
    <source>
        <dbReference type="ARBA" id="ARBA00023264"/>
    </source>
</evidence>
<keyword evidence="9 17" id="KW-0067">ATP-binding</keyword>
<evidence type="ECO:0000313" key="21">
    <source>
        <dbReference type="Proteomes" id="UP000315724"/>
    </source>
</evidence>
<keyword evidence="6 19" id="KW-0812">Transmembrane</keyword>
<keyword evidence="5 20" id="KW-0808">Transferase</keyword>